<protein>
    <recommendedName>
        <fullName evidence="6">Choline/carnitine acyltransferase domain-containing protein</fullName>
    </recommendedName>
</protein>
<dbReference type="Gene3D" id="3.30.559.70">
    <property type="entry name" value="Choline/Carnitine o-acyltransferase, domain 2"/>
    <property type="match status" value="1"/>
</dbReference>
<evidence type="ECO:0000256" key="4">
    <source>
        <dbReference type="PIRSR" id="PIRSR600542-1"/>
    </source>
</evidence>
<dbReference type="InterPro" id="IPR000542">
    <property type="entry name" value="Carn_acyl_trans"/>
</dbReference>
<dbReference type="OMA" id="DVWAKDY"/>
<dbReference type="OrthoDB" id="240216at2759"/>
<dbReference type="Proteomes" id="UP000054270">
    <property type="component" value="Unassembled WGS sequence"/>
</dbReference>
<dbReference type="STRING" id="945553.A0A0D2Q969"/>
<keyword evidence="8" id="KW-1185">Reference proteome</keyword>
<evidence type="ECO:0000313" key="8">
    <source>
        <dbReference type="Proteomes" id="UP000054270"/>
    </source>
</evidence>
<dbReference type="GO" id="GO:0004092">
    <property type="term" value="F:carnitine O-acetyltransferase activity"/>
    <property type="evidence" value="ECO:0007669"/>
    <property type="project" value="TreeGrafter"/>
</dbReference>
<sequence length="589" mass="65243">MAVKSLRRRPLHWKAAAPEPLPSTLTFAAQRDLPKLPVPTLEDTVVRLKESLKPIAWSEAEYSTVSKKIDQFAANKGPELQARLLQRASERPHWLEEWWDDSGYMGYRDSVVVNVSYYYGFDDQPSHLPQSPAGRAAGIARAALIFRQKLKLGLIKPEATKEGPVCMDTYRWMFDCCRVPGDGLDWAVSHAKAGDKGNSGHIVVIRKNRFWKIDITDNGRILSTQELEKHANGCRQIQHIYDNTLQEYPGVGVLTASNRDTWSKDYQELTSSAHNAKIVDAIHSSAFVIALDSSRPRNPVHHSRALWHGDIVGGIPVGLQNRWVDKPLQFIVFDNSAAGIMGEHSVMDGTPTARMCDEVLDMLYDPAFDHGAPAAGASASPVSLDFEVSPAIAEAISAADKAATELAESQELGFMTTSYGKATIKAFSVSPDSWAQMIIQLAYRRLISPNKRTGATYEAASTRKFYKGRTEAIRVVTTEADNWVASMDDPKATKETRKKLFDQATKRHVSLAKAGGQGQGVDRHLFGLKRLLKDSETLPELYNDPVFTRSSNWVLSTSAIFSKHFPVYGWGEVVPDGFGVAYMTGYDGN</sequence>
<dbReference type="SUPFAM" id="SSF52777">
    <property type="entry name" value="CoA-dependent acyltransferases"/>
    <property type="match status" value="2"/>
</dbReference>
<evidence type="ECO:0000256" key="2">
    <source>
        <dbReference type="ARBA" id="ARBA00022679"/>
    </source>
</evidence>
<dbReference type="InterPro" id="IPR039551">
    <property type="entry name" value="Cho/carn_acyl_trans"/>
</dbReference>
<organism evidence="7 8">
    <name type="scientific">Hypholoma sublateritium (strain FD-334 SS-4)</name>
    <dbReference type="NCBI Taxonomy" id="945553"/>
    <lineage>
        <taxon>Eukaryota</taxon>
        <taxon>Fungi</taxon>
        <taxon>Dikarya</taxon>
        <taxon>Basidiomycota</taxon>
        <taxon>Agaricomycotina</taxon>
        <taxon>Agaricomycetes</taxon>
        <taxon>Agaricomycetidae</taxon>
        <taxon>Agaricales</taxon>
        <taxon>Agaricineae</taxon>
        <taxon>Strophariaceae</taxon>
        <taxon>Hypholoma</taxon>
    </lineage>
</organism>
<evidence type="ECO:0000256" key="5">
    <source>
        <dbReference type="RuleBase" id="RU003801"/>
    </source>
</evidence>
<feature type="domain" description="Choline/carnitine acyltransferase" evidence="6">
    <location>
        <begin position="36"/>
        <end position="585"/>
    </location>
</feature>
<dbReference type="PANTHER" id="PTHR22589">
    <property type="entry name" value="CARNITINE O-ACYLTRANSFERASE"/>
    <property type="match status" value="1"/>
</dbReference>
<reference evidence="8" key="1">
    <citation type="submission" date="2014-04" db="EMBL/GenBank/DDBJ databases">
        <title>Evolutionary Origins and Diversification of the Mycorrhizal Mutualists.</title>
        <authorList>
            <consortium name="DOE Joint Genome Institute"/>
            <consortium name="Mycorrhizal Genomics Consortium"/>
            <person name="Kohler A."/>
            <person name="Kuo A."/>
            <person name="Nagy L.G."/>
            <person name="Floudas D."/>
            <person name="Copeland A."/>
            <person name="Barry K.W."/>
            <person name="Cichocki N."/>
            <person name="Veneault-Fourrey C."/>
            <person name="LaButti K."/>
            <person name="Lindquist E.A."/>
            <person name="Lipzen A."/>
            <person name="Lundell T."/>
            <person name="Morin E."/>
            <person name="Murat C."/>
            <person name="Riley R."/>
            <person name="Ohm R."/>
            <person name="Sun H."/>
            <person name="Tunlid A."/>
            <person name="Henrissat B."/>
            <person name="Grigoriev I.V."/>
            <person name="Hibbett D.S."/>
            <person name="Martin F."/>
        </authorList>
    </citation>
    <scope>NUCLEOTIDE SEQUENCE [LARGE SCALE GENOMIC DNA]</scope>
    <source>
        <strain evidence="8">FD-334 SS-4</strain>
    </source>
</reference>
<evidence type="ECO:0000259" key="6">
    <source>
        <dbReference type="Pfam" id="PF00755"/>
    </source>
</evidence>
<gene>
    <name evidence="7" type="ORF">HYPSUDRAFT_129756</name>
</gene>
<evidence type="ECO:0000313" key="7">
    <source>
        <dbReference type="EMBL" id="KJA28185.1"/>
    </source>
</evidence>
<dbReference type="PROSITE" id="PS00439">
    <property type="entry name" value="ACYLTRANSF_C_1"/>
    <property type="match status" value="1"/>
</dbReference>
<evidence type="ECO:0000256" key="1">
    <source>
        <dbReference type="ARBA" id="ARBA00005232"/>
    </source>
</evidence>
<keyword evidence="2 5" id="KW-0808">Transferase</keyword>
<dbReference type="GO" id="GO:0009437">
    <property type="term" value="P:carnitine metabolic process"/>
    <property type="evidence" value="ECO:0007669"/>
    <property type="project" value="TreeGrafter"/>
</dbReference>
<dbReference type="GO" id="GO:0005777">
    <property type="term" value="C:peroxisome"/>
    <property type="evidence" value="ECO:0007669"/>
    <property type="project" value="TreeGrafter"/>
</dbReference>
<dbReference type="EMBL" id="KN817522">
    <property type="protein sequence ID" value="KJA28185.1"/>
    <property type="molecule type" value="Genomic_DNA"/>
</dbReference>
<evidence type="ECO:0000256" key="3">
    <source>
        <dbReference type="ARBA" id="ARBA00023315"/>
    </source>
</evidence>
<dbReference type="AlphaFoldDB" id="A0A0D2Q969"/>
<keyword evidence="3 5" id="KW-0012">Acyltransferase</keyword>
<name>A0A0D2Q969_HYPSF</name>
<feature type="active site" description="Proton acceptor" evidence="4">
    <location>
        <position position="344"/>
    </location>
</feature>
<dbReference type="Pfam" id="PF00755">
    <property type="entry name" value="Carn_acyltransf"/>
    <property type="match status" value="1"/>
</dbReference>
<accession>A0A0D2Q969</accession>
<dbReference type="PANTHER" id="PTHR22589:SF103">
    <property type="entry name" value="CARNITINE O-ACETYL-TRANSFERASE, ISOFORM A-RELATED"/>
    <property type="match status" value="1"/>
</dbReference>
<dbReference type="InterPro" id="IPR042231">
    <property type="entry name" value="Cho/carn_acyl_trans_2"/>
</dbReference>
<comment type="similarity">
    <text evidence="1 5">Belongs to the carnitine/choline acetyltransferase family.</text>
</comment>
<dbReference type="PROSITE" id="PS00440">
    <property type="entry name" value="ACYLTRANSF_C_2"/>
    <property type="match status" value="1"/>
</dbReference>
<proteinExistence type="inferred from homology"/>
<dbReference type="GO" id="GO:0005739">
    <property type="term" value="C:mitochondrion"/>
    <property type="evidence" value="ECO:0007669"/>
    <property type="project" value="TreeGrafter"/>
</dbReference>
<dbReference type="InterPro" id="IPR023213">
    <property type="entry name" value="CAT-like_dom_sf"/>
</dbReference>
<dbReference type="Gene3D" id="3.30.559.10">
    <property type="entry name" value="Chloramphenicol acetyltransferase-like domain"/>
    <property type="match status" value="1"/>
</dbReference>